<dbReference type="AlphaFoldDB" id="F4PV99"/>
<accession>F4PV99</accession>
<organism evidence="1 2">
    <name type="scientific">Cavenderia fasciculata</name>
    <name type="common">Slime mold</name>
    <name type="synonym">Dictyostelium fasciculatum</name>
    <dbReference type="NCBI Taxonomy" id="261658"/>
    <lineage>
        <taxon>Eukaryota</taxon>
        <taxon>Amoebozoa</taxon>
        <taxon>Evosea</taxon>
        <taxon>Eumycetozoa</taxon>
        <taxon>Dictyostelia</taxon>
        <taxon>Acytosteliales</taxon>
        <taxon>Cavenderiaceae</taxon>
        <taxon>Cavenderia</taxon>
    </lineage>
</organism>
<name>F4PV99_CACFS</name>
<sequence length="45" mass="5043">MVCLAQLTSNFGIPIGHCFDESKNTTRHMLRTRIIIKVPIVTTVS</sequence>
<dbReference type="GeneID" id="14872553"/>
<proteinExistence type="predicted"/>
<keyword evidence="2" id="KW-1185">Reference proteome</keyword>
<dbReference type="EMBL" id="GL883011">
    <property type="protein sequence ID" value="EGG20462.1"/>
    <property type="molecule type" value="Genomic_DNA"/>
</dbReference>
<dbReference type="KEGG" id="dfa:DFA_04233"/>
<protein>
    <submittedName>
        <fullName evidence="1">Uncharacterized protein</fullName>
    </submittedName>
</protein>
<dbReference type="RefSeq" id="XP_004358230.1">
    <property type="nucleotide sequence ID" value="XM_004358173.1"/>
</dbReference>
<gene>
    <name evidence="1" type="ORF">DFA_04233</name>
</gene>
<reference evidence="2" key="1">
    <citation type="journal article" date="2011" name="Genome Res.">
        <title>Phylogeny-wide analysis of social amoeba genomes highlights ancient origins for complex intercellular communication.</title>
        <authorList>
            <person name="Heidel A.J."/>
            <person name="Lawal H.M."/>
            <person name="Felder M."/>
            <person name="Schilde C."/>
            <person name="Helps N.R."/>
            <person name="Tunggal B."/>
            <person name="Rivero F."/>
            <person name="John U."/>
            <person name="Schleicher M."/>
            <person name="Eichinger L."/>
            <person name="Platzer M."/>
            <person name="Noegel A.A."/>
            <person name="Schaap P."/>
            <person name="Gloeckner G."/>
        </authorList>
    </citation>
    <scope>NUCLEOTIDE SEQUENCE [LARGE SCALE GENOMIC DNA]</scope>
    <source>
        <strain evidence="2">SH3</strain>
    </source>
</reference>
<evidence type="ECO:0000313" key="2">
    <source>
        <dbReference type="Proteomes" id="UP000007797"/>
    </source>
</evidence>
<dbReference type="Proteomes" id="UP000007797">
    <property type="component" value="Unassembled WGS sequence"/>
</dbReference>
<evidence type="ECO:0000313" key="1">
    <source>
        <dbReference type="EMBL" id="EGG20462.1"/>
    </source>
</evidence>